<dbReference type="InterPro" id="IPR035500">
    <property type="entry name" value="NHR-like_dom_sf"/>
</dbReference>
<keyword evidence="4 11" id="KW-0863">Zinc-finger</keyword>
<feature type="domain" description="Nuclear receptor" evidence="13">
    <location>
        <begin position="13"/>
        <end position="88"/>
    </location>
</feature>
<dbReference type="GO" id="GO:0000978">
    <property type="term" value="F:RNA polymerase II cis-regulatory region sequence-specific DNA binding"/>
    <property type="evidence" value="ECO:0007669"/>
    <property type="project" value="InterPro"/>
</dbReference>
<keyword evidence="9 11" id="KW-0675">Receptor</keyword>
<evidence type="ECO:0000256" key="12">
    <source>
        <dbReference type="SAM" id="MobiDB-lite"/>
    </source>
</evidence>
<dbReference type="SUPFAM" id="SSF48508">
    <property type="entry name" value="Nuclear receptor ligand-binding domain"/>
    <property type="match status" value="1"/>
</dbReference>
<dbReference type="GO" id="GO:0008270">
    <property type="term" value="F:zinc ion binding"/>
    <property type="evidence" value="ECO:0007669"/>
    <property type="project" value="UniProtKB-KW"/>
</dbReference>
<dbReference type="InterPro" id="IPR001628">
    <property type="entry name" value="Znf_hrmn_rcpt"/>
</dbReference>
<dbReference type="AlphaFoldDB" id="A0A915LX15"/>
<dbReference type="PROSITE" id="PS00031">
    <property type="entry name" value="NUCLEAR_REC_DBD_1"/>
    <property type="match status" value="1"/>
</dbReference>
<dbReference type="PROSITE" id="PS51843">
    <property type="entry name" value="NR_LBD"/>
    <property type="match status" value="1"/>
</dbReference>
<dbReference type="PANTHER" id="PTHR24083">
    <property type="entry name" value="NUCLEAR HORMONE RECEPTOR"/>
    <property type="match status" value="1"/>
</dbReference>
<dbReference type="PRINTS" id="PR00047">
    <property type="entry name" value="STROIDFINGER"/>
</dbReference>
<evidence type="ECO:0000256" key="3">
    <source>
        <dbReference type="ARBA" id="ARBA00022723"/>
    </source>
</evidence>
<comment type="similarity">
    <text evidence="2 11">Belongs to the nuclear hormone receptor family.</text>
</comment>
<evidence type="ECO:0000256" key="4">
    <source>
        <dbReference type="ARBA" id="ARBA00022771"/>
    </source>
</evidence>
<dbReference type="SMART" id="SM00399">
    <property type="entry name" value="ZnF_C4"/>
    <property type="match status" value="1"/>
</dbReference>
<dbReference type="WBParaSite" id="scaffold2189_cov208.g4410">
    <property type="protein sequence ID" value="scaffold2189_cov208.g4410"/>
    <property type="gene ID" value="scaffold2189_cov208.g4410"/>
</dbReference>
<dbReference type="InterPro" id="IPR050274">
    <property type="entry name" value="Nuclear_hormone_rcpt_NR2"/>
</dbReference>
<dbReference type="Proteomes" id="UP000887561">
    <property type="component" value="Unplaced"/>
</dbReference>
<name>A0A915LX15_MELJA</name>
<evidence type="ECO:0000256" key="10">
    <source>
        <dbReference type="ARBA" id="ARBA00023242"/>
    </source>
</evidence>
<dbReference type="GO" id="GO:0003700">
    <property type="term" value="F:DNA-binding transcription factor activity"/>
    <property type="evidence" value="ECO:0007669"/>
    <property type="project" value="InterPro"/>
</dbReference>
<evidence type="ECO:0000256" key="7">
    <source>
        <dbReference type="ARBA" id="ARBA00023125"/>
    </source>
</evidence>
<dbReference type="GO" id="GO:0005634">
    <property type="term" value="C:nucleus"/>
    <property type="evidence" value="ECO:0007669"/>
    <property type="project" value="UniProtKB-SubCell"/>
</dbReference>
<dbReference type="FunFam" id="3.30.50.10:FF:000030">
    <property type="entry name" value="Nuclear Hormone Receptor family"/>
    <property type="match status" value="1"/>
</dbReference>
<evidence type="ECO:0000313" key="15">
    <source>
        <dbReference type="Proteomes" id="UP000887561"/>
    </source>
</evidence>
<evidence type="ECO:0000259" key="13">
    <source>
        <dbReference type="PROSITE" id="PS51030"/>
    </source>
</evidence>
<dbReference type="InterPro" id="IPR000536">
    <property type="entry name" value="Nucl_hrmn_rcpt_lig-bd"/>
</dbReference>
<keyword evidence="10 11" id="KW-0539">Nucleus</keyword>
<protein>
    <submittedName>
        <fullName evidence="16">Nuclear receptor</fullName>
    </submittedName>
</protein>
<dbReference type="SUPFAM" id="SSF57716">
    <property type="entry name" value="Glucocorticoid receptor-like (DNA-binding domain)"/>
    <property type="match status" value="1"/>
</dbReference>
<proteinExistence type="inferred from homology"/>
<dbReference type="Gene3D" id="1.10.565.10">
    <property type="entry name" value="Retinoid X Receptor"/>
    <property type="match status" value="1"/>
</dbReference>
<organism evidence="15 16">
    <name type="scientific">Meloidogyne javanica</name>
    <name type="common">Root-knot nematode worm</name>
    <dbReference type="NCBI Taxonomy" id="6303"/>
    <lineage>
        <taxon>Eukaryota</taxon>
        <taxon>Metazoa</taxon>
        <taxon>Ecdysozoa</taxon>
        <taxon>Nematoda</taxon>
        <taxon>Chromadorea</taxon>
        <taxon>Rhabditida</taxon>
        <taxon>Tylenchina</taxon>
        <taxon>Tylenchomorpha</taxon>
        <taxon>Tylenchoidea</taxon>
        <taxon>Meloidogynidae</taxon>
        <taxon>Meloidogyninae</taxon>
        <taxon>Meloidogyne</taxon>
        <taxon>Meloidogyne incognita group</taxon>
    </lineage>
</organism>
<feature type="domain" description="NR LBD" evidence="14">
    <location>
        <begin position="180"/>
        <end position="448"/>
    </location>
</feature>
<dbReference type="Pfam" id="PF00105">
    <property type="entry name" value="zf-C4"/>
    <property type="match status" value="1"/>
</dbReference>
<evidence type="ECO:0000313" key="16">
    <source>
        <dbReference type="WBParaSite" id="scaffold2189_cov208.g4410"/>
    </source>
</evidence>
<dbReference type="PROSITE" id="PS51030">
    <property type="entry name" value="NUCLEAR_REC_DBD_2"/>
    <property type="match status" value="1"/>
</dbReference>
<evidence type="ECO:0000259" key="14">
    <source>
        <dbReference type="PROSITE" id="PS51843"/>
    </source>
</evidence>
<evidence type="ECO:0000256" key="8">
    <source>
        <dbReference type="ARBA" id="ARBA00023163"/>
    </source>
</evidence>
<dbReference type="InterPro" id="IPR013088">
    <property type="entry name" value="Znf_NHR/GATA"/>
</dbReference>
<comment type="subcellular location">
    <subcellularLocation>
        <location evidence="1 11">Nucleus</location>
    </subcellularLocation>
</comment>
<keyword evidence="3 11" id="KW-0479">Metal-binding</keyword>
<keyword evidence="15" id="KW-1185">Reference proteome</keyword>
<dbReference type="Pfam" id="PF00104">
    <property type="entry name" value="Hormone_recep"/>
    <property type="match status" value="1"/>
</dbReference>
<dbReference type="Gene3D" id="3.30.50.10">
    <property type="entry name" value="Erythroid Transcription Factor GATA-1, subunit A"/>
    <property type="match status" value="1"/>
</dbReference>
<feature type="region of interest" description="Disordered" evidence="12">
    <location>
        <begin position="99"/>
        <end position="120"/>
    </location>
</feature>
<dbReference type="InterPro" id="IPR049636">
    <property type="entry name" value="HNF4-like_DBD"/>
</dbReference>
<evidence type="ECO:0000256" key="9">
    <source>
        <dbReference type="ARBA" id="ARBA00023170"/>
    </source>
</evidence>
<evidence type="ECO:0000256" key="5">
    <source>
        <dbReference type="ARBA" id="ARBA00022833"/>
    </source>
</evidence>
<keyword evidence="7 11" id="KW-0238">DNA-binding</keyword>
<evidence type="ECO:0000256" key="1">
    <source>
        <dbReference type="ARBA" id="ARBA00004123"/>
    </source>
</evidence>
<dbReference type="SMART" id="SM00430">
    <property type="entry name" value="HOLI"/>
    <property type="match status" value="1"/>
</dbReference>
<sequence>MYFNPNELVEPGIGLCSVCGDRADGYHYGVLSCRGCNAFFRRAVAFNLQFHCRREGHCEINKNARCACRYCRLQKCCDVGMDRSAVQIRREVKDLLGLTNPVKNNSGPQSSHSADSSTISQPSISPFLSAKVFDSAKSLDSPQLKSRFLGSMSSSLANSPQVAHPLDRFVEWYFCQRYRRSSMLCSTVEQILLCSQQRGQQQKMATIDDLCQVNKVQMVLLFEWIEQLDEFETLAHSLDKVLWFNSTGLWEGEIDSRIRLLRTFAPKYLLLDILIYTLEQGFTDYILLPNGSYIHRQSLYCGNQQSTYVNYENGGKELRKLKAAEMMFNDPFLSIIEELIQTMAEFGLTFGELISLRLLLFWDIYENSNVSPGNAQIVENASKRALNDLQSWYEIHSLDIRGDRMDNLLGFLPVIKKFSKTLSSITSLIPEFNTMYEWQFIADLLCPSSTS</sequence>
<evidence type="ECO:0000256" key="6">
    <source>
        <dbReference type="ARBA" id="ARBA00023015"/>
    </source>
</evidence>
<keyword evidence="6 11" id="KW-0805">Transcription regulation</keyword>
<evidence type="ECO:0000256" key="11">
    <source>
        <dbReference type="RuleBase" id="RU004334"/>
    </source>
</evidence>
<evidence type="ECO:0000256" key="2">
    <source>
        <dbReference type="ARBA" id="ARBA00005993"/>
    </source>
</evidence>
<feature type="compositionally biased region" description="Polar residues" evidence="12">
    <location>
        <begin position="101"/>
        <end position="120"/>
    </location>
</feature>
<keyword evidence="5 11" id="KW-0862">Zinc</keyword>
<reference evidence="16" key="1">
    <citation type="submission" date="2022-11" db="UniProtKB">
        <authorList>
            <consortium name="WormBaseParasite"/>
        </authorList>
    </citation>
    <scope>IDENTIFICATION</scope>
</reference>
<accession>A0A915LX15</accession>
<dbReference type="CDD" id="cd06960">
    <property type="entry name" value="NR_DBD_HNF4A"/>
    <property type="match status" value="1"/>
</dbReference>
<keyword evidence="8 11" id="KW-0804">Transcription</keyword>